<reference evidence="3" key="1">
    <citation type="journal article" date="2021" name="PeerJ">
        <title>Extensive microbial diversity within the chicken gut microbiome revealed by metagenomics and culture.</title>
        <authorList>
            <person name="Gilroy R."/>
            <person name="Ravi A."/>
            <person name="Getino M."/>
            <person name="Pursley I."/>
            <person name="Horton D.L."/>
            <person name="Alikhan N.F."/>
            <person name="Baker D."/>
            <person name="Gharbi K."/>
            <person name="Hall N."/>
            <person name="Watson M."/>
            <person name="Adriaenssens E.M."/>
            <person name="Foster-Nyarko E."/>
            <person name="Jarju S."/>
            <person name="Secka A."/>
            <person name="Antonio M."/>
            <person name="Oren A."/>
            <person name="Chaudhuri R.R."/>
            <person name="La Ragione R."/>
            <person name="Hildebrand F."/>
            <person name="Pallen M.J."/>
        </authorList>
    </citation>
    <scope>NUCLEOTIDE SEQUENCE</scope>
    <source>
        <strain evidence="3">ChiHjej13B12-14962</strain>
    </source>
</reference>
<dbReference type="RefSeq" id="WP_303901391.1">
    <property type="nucleotide sequence ID" value="NZ_DYXC01000012.1"/>
</dbReference>
<comment type="caution">
    <text evidence="3">The sequence shown here is derived from an EMBL/GenBank/DDBJ whole genome shotgun (WGS) entry which is preliminary data.</text>
</comment>
<dbReference type="Proteomes" id="UP000703315">
    <property type="component" value="Unassembled WGS sequence"/>
</dbReference>
<sequence>MISKRHAALAVLGIVALTACGTTQENAAGDGGEQPQVAQQDSETSASDNSEQQQLGDVTQSMDDALQTITYPMQGHEGEITMGVLAPEVQGDAMLVSIVFEPEFADETTEGVKFKDLHGSSANSVLMPVVSDRENFKAYHVPRETTNQFVQGGGWTGGSFATGTWASAIGNVEVRSGDQYVHWAYFPTPEDDIETVDIAVIPGMQEFRDVTIDWGSNEPASTTSSDDSQDD</sequence>
<keyword evidence="2" id="KW-0732">Signal</keyword>
<dbReference type="PROSITE" id="PS51257">
    <property type="entry name" value="PROKAR_LIPOPROTEIN"/>
    <property type="match status" value="1"/>
</dbReference>
<feature type="signal peptide" evidence="2">
    <location>
        <begin position="1"/>
        <end position="27"/>
    </location>
</feature>
<dbReference type="AlphaFoldDB" id="A0A921K6I7"/>
<feature type="chain" id="PRO_5037525304" evidence="2">
    <location>
        <begin position="28"/>
        <end position="231"/>
    </location>
</feature>
<evidence type="ECO:0000313" key="4">
    <source>
        <dbReference type="Proteomes" id="UP000703315"/>
    </source>
</evidence>
<name>A0A921K6I7_9MICC</name>
<accession>A0A921K6I7</accession>
<protein>
    <submittedName>
        <fullName evidence="3">Uncharacterized protein</fullName>
    </submittedName>
</protein>
<evidence type="ECO:0000256" key="2">
    <source>
        <dbReference type="SAM" id="SignalP"/>
    </source>
</evidence>
<feature type="compositionally biased region" description="Low complexity" evidence="1">
    <location>
        <begin position="221"/>
        <end position="231"/>
    </location>
</feature>
<proteinExistence type="predicted"/>
<reference evidence="3" key="2">
    <citation type="submission" date="2021-09" db="EMBL/GenBank/DDBJ databases">
        <authorList>
            <person name="Gilroy R."/>
        </authorList>
    </citation>
    <scope>NUCLEOTIDE SEQUENCE</scope>
    <source>
        <strain evidence="3">ChiHjej13B12-14962</strain>
    </source>
</reference>
<gene>
    <name evidence="3" type="ORF">K8V32_00785</name>
</gene>
<dbReference type="EMBL" id="DYXC01000012">
    <property type="protein sequence ID" value="HJF13326.1"/>
    <property type="molecule type" value="Genomic_DNA"/>
</dbReference>
<evidence type="ECO:0000256" key="1">
    <source>
        <dbReference type="SAM" id="MobiDB-lite"/>
    </source>
</evidence>
<organism evidence="3 4">
    <name type="scientific">Enteractinococcus helveticum</name>
    <dbReference type="NCBI Taxonomy" id="1837282"/>
    <lineage>
        <taxon>Bacteria</taxon>
        <taxon>Bacillati</taxon>
        <taxon>Actinomycetota</taxon>
        <taxon>Actinomycetes</taxon>
        <taxon>Micrococcales</taxon>
        <taxon>Micrococcaceae</taxon>
    </lineage>
</organism>
<feature type="region of interest" description="Disordered" evidence="1">
    <location>
        <begin position="26"/>
        <end position="56"/>
    </location>
</feature>
<evidence type="ECO:0000313" key="3">
    <source>
        <dbReference type="EMBL" id="HJF13326.1"/>
    </source>
</evidence>
<feature type="compositionally biased region" description="Polar residues" evidence="1">
    <location>
        <begin position="36"/>
        <end position="56"/>
    </location>
</feature>
<feature type="region of interest" description="Disordered" evidence="1">
    <location>
        <begin position="212"/>
        <end position="231"/>
    </location>
</feature>